<dbReference type="GO" id="GO:0090529">
    <property type="term" value="P:cell septum assembly"/>
    <property type="evidence" value="ECO:0007669"/>
    <property type="project" value="InterPro"/>
</dbReference>
<dbReference type="InterPro" id="IPR034746">
    <property type="entry name" value="POTRA"/>
</dbReference>
<comment type="subcellular location">
    <subcellularLocation>
        <location evidence="1">Membrane</location>
    </subcellularLocation>
</comment>
<reference evidence="10 11" key="1">
    <citation type="submission" date="2019-03" db="EMBL/GenBank/DDBJ databases">
        <title>Metabolic potential of uncultured bacteria and archaea associated with petroleum seepage in deep-sea sediments.</title>
        <authorList>
            <person name="Dong X."/>
            <person name="Hubert C."/>
        </authorList>
    </citation>
    <scope>NUCLEOTIDE SEQUENCE [LARGE SCALE GENOMIC DNA]</scope>
    <source>
        <strain evidence="10">E29_bin25</strain>
    </source>
</reference>
<gene>
    <name evidence="10" type="ORF">E3J32_01080</name>
</gene>
<evidence type="ECO:0000256" key="6">
    <source>
        <dbReference type="ARBA" id="ARBA00023136"/>
    </source>
</evidence>
<evidence type="ECO:0000256" key="8">
    <source>
        <dbReference type="SAM" id="Phobius"/>
    </source>
</evidence>
<keyword evidence="5 8" id="KW-1133">Transmembrane helix</keyword>
<dbReference type="InterPro" id="IPR026579">
    <property type="entry name" value="FtsQ"/>
</dbReference>
<dbReference type="Proteomes" id="UP000315669">
    <property type="component" value="Unassembled WGS sequence"/>
</dbReference>
<comment type="caution">
    <text evidence="10">The sequence shown here is derived from an EMBL/GenBank/DDBJ whole genome shotgun (WGS) entry which is preliminary data.</text>
</comment>
<feature type="transmembrane region" description="Helical" evidence="8">
    <location>
        <begin position="46"/>
        <end position="64"/>
    </location>
</feature>
<name>A0A523Y3A1_UNCAE</name>
<proteinExistence type="predicted"/>
<keyword evidence="4 8" id="KW-0812">Transmembrane</keyword>
<accession>A0A523Y3A1</accession>
<dbReference type="PANTHER" id="PTHR35851">
    <property type="entry name" value="CELL DIVISION PROTEIN FTSQ"/>
    <property type="match status" value="1"/>
</dbReference>
<dbReference type="AlphaFoldDB" id="A0A523Y3A1"/>
<evidence type="ECO:0000256" key="2">
    <source>
        <dbReference type="ARBA" id="ARBA00022475"/>
    </source>
</evidence>
<evidence type="ECO:0000256" key="7">
    <source>
        <dbReference type="ARBA" id="ARBA00023306"/>
    </source>
</evidence>
<feature type="domain" description="POTRA" evidence="9">
    <location>
        <begin position="70"/>
        <end position="138"/>
    </location>
</feature>
<dbReference type="PROSITE" id="PS51779">
    <property type="entry name" value="POTRA"/>
    <property type="match status" value="1"/>
</dbReference>
<evidence type="ECO:0000256" key="3">
    <source>
        <dbReference type="ARBA" id="ARBA00022618"/>
    </source>
</evidence>
<sequence>MARSPKEDQANWKQVWQPNHRKNWVRVRERTVLSFSQRKRRKRVKILIFLVILCVLGWGMRRFLLTVPYFEVKEVAVQGNSGLSNEQILGWANVPLKRSIFAVNIKKISQAIASKSQIKKVEIRRILPAKVLIVVEERLPFACLSRGKELFEVCDDGVIIKKTIDSMNLPLIRVASSFSLEEKLSREVNILLMAQQLGLPFFQLDIRNRHTLVGTLESGIKIYLGKGDHLDYLSYLPSLLEAYREKEKGLKYIDIRFNEQIIVGEN</sequence>
<evidence type="ECO:0000259" key="9">
    <source>
        <dbReference type="PROSITE" id="PS51779"/>
    </source>
</evidence>
<evidence type="ECO:0000256" key="4">
    <source>
        <dbReference type="ARBA" id="ARBA00022692"/>
    </source>
</evidence>
<keyword evidence="2" id="KW-1003">Cell membrane</keyword>
<dbReference type="EMBL" id="SOII01000075">
    <property type="protein sequence ID" value="TET85972.1"/>
    <property type="molecule type" value="Genomic_DNA"/>
</dbReference>
<protein>
    <submittedName>
        <fullName evidence="10">FtsQ-type POTRA domain-containing protein</fullName>
    </submittedName>
</protein>
<organism evidence="10 11">
    <name type="scientific">Aerophobetes bacterium</name>
    <dbReference type="NCBI Taxonomy" id="2030807"/>
    <lineage>
        <taxon>Bacteria</taxon>
        <taxon>Candidatus Aerophobota</taxon>
    </lineage>
</organism>
<keyword evidence="7" id="KW-0131">Cell cycle</keyword>
<dbReference type="Gene3D" id="3.10.20.310">
    <property type="entry name" value="membrane protein fhac"/>
    <property type="match status" value="1"/>
</dbReference>
<dbReference type="PANTHER" id="PTHR35851:SF1">
    <property type="entry name" value="CELL DIVISION PROTEIN FTSQ"/>
    <property type="match status" value="1"/>
</dbReference>
<keyword evidence="3" id="KW-0132">Cell division</keyword>
<evidence type="ECO:0000313" key="10">
    <source>
        <dbReference type="EMBL" id="TET85972.1"/>
    </source>
</evidence>
<dbReference type="InterPro" id="IPR013685">
    <property type="entry name" value="POTRA_FtsQ_type"/>
</dbReference>
<evidence type="ECO:0000313" key="11">
    <source>
        <dbReference type="Proteomes" id="UP000315669"/>
    </source>
</evidence>
<dbReference type="GO" id="GO:0016020">
    <property type="term" value="C:membrane"/>
    <property type="evidence" value="ECO:0007669"/>
    <property type="project" value="UniProtKB-SubCell"/>
</dbReference>
<keyword evidence="6 8" id="KW-0472">Membrane</keyword>
<dbReference type="Pfam" id="PF08478">
    <property type="entry name" value="POTRA_1"/>
    <property type="match status" value="1"/>
</dbReference>
<evidence type="ECO:0000256" key="1">
    <source>
        <dbReference type="ARBA" id="ARBA00004370"/>
    </source>
</evidence>
<evidence type="ECO:0000256" key="5">
    <source>
        <dbReference type="ARBA" id="ARBA00022989"/>
    </source>
</evidence>